<dbReference type="AlphaFoldDB" id="A0A318TDN1"/>
<dbReference type="Gene3D" id="3.20.20.70">
    <property type="entry name" value="Aldolase class I"/>
    <property type="match status" value="1"/>
</dbReference>
<evidence type="ECO:0000256" key="3">
    <source>
        <dbReference type="ARBA" id="ARBA00022555"/>
    </source>
</evidence>
<comment type="function">
    <text evidence="2 12">Catalyzes the synthesis of 5,6-dihydrouridine (D), a modified base found in the D-loop of most tRNAs, via the reduction of the C5-C6 double bond in target uridines.</text>
</comment>
<dbReference type="CDD" id="cd02801">
    <property type="entry name" value="DUS_like_FMN"/>
    <property type="match status" value="1"/>
</dbReference>
<comment type="similarity">
    <text evidence="12">Belongs to the dus family.</text>
</comment>
<dbReference type="InterPro" id="IPR013785">
    <property type="entry name" value="Aldolase_TIM"/>
</dbReference>
<keyword evidence="18" id="KW-1185">Reference proteome</keyword>
<evidence type="ECO:0000256" key="5">
    <source>
        <dbReference type="ARBA" id="ARBA00022643"/>
    </source>
</evidence>
<evidence type="ECO:0000256" key="4">
    <source>
        <dbReference type="ARBA" id="ARBA00022630"/>
    </source>
</evidence>
<organism evidence="17 18">
    <name type="scientific">Phyllobacterium leguminum</name>
    <dbReference type="NCBI Taxonomy" id="314237"/>
    <lineage>
        <taxon>Bacteria</taxon>
        <taxon>Pseudomonadati</taxon>
        <taxon>Pseudomonadota</taxon>
        <taxon>Alphaproteobacteria</taxon>
        <taxon>Hyphomicrobiales</taxon>
        <taxon>Phyllobacteriaceae</taxon>
        <taxon>Phyllobacterium</taxon>
    </lineage>
</organism>
<dbReference type="Proteomes" id="UP000247454">
    <property type="component" value="Unassembled WGS sequence"/>
</dbReference>
<dbReference type="InterPro" id="IPR001269">
    <property type="entry name" value="DUS_fam"/>
</dbReference>
<dbReference type="InterPro" id="IPR024036">
    <property type="entry name" value="tRNA-dHydroUridine_Synthase_C"/>
</dbReference>
<dbReference type="PANTHER" id="PTHR45846:SF1">
    <property type="entry name" value="TRNA-DIHYDROURIDINE(47) SYNTHASE [NAD(P)(+)]-LIKE"/>
    <property type="match status" value="1"/>
</dbReference>
<dbReference type="GO" id="GO:0000049">
    <property type="term" value="F:tRNA binding"/>
    <property type="evidence" value="ECO:0007669"/>
    <property type="project" value="UniProtKB-KW"/>
</dbReference>
<keyword evidence="14" id="KW-0547">Nucleotide-binding</keyword>
<evidence type="ECO:0000256" key="10">
    <source>
        <dbReference type="ARBA" id="ARBA00048205"/>
    </source>
</evidence>
<evidence type="ECO:0000256" key="11">
    <source>
        <dbReference type="ARBA" id="ARBA00048802"/>
    </source>
</evidence>
<evidence type="ECO:0000256" key="12">
    <source>
        <dbReference type="PIRNR" id="PIRNR006621"/>
    </source>
</evidence>
<feature type="domain" description="DUS-like FMN-binding" evidence="16">
    <location>
        <begin position="21"/>
        <end position="244"/>
    </location>
</feature>
<sequence>MTILGEALYVGDVRLRNRVFLAPMSGVSDLPFRKLAWAAGAGMVVSEMVASAELCSRDRESLMRLKGEGLETHVVQLAGREARWMGEAARIAEGEGAHIIDINMGCPAKKVTGGYSGSALMRDLDHAMTLVETTVKAVRVPVTLKMRLGWDEHSINAPELARRAEDAGVRMVTVHGRTRCQFYEGRADWDAIHAVREAVSIPLVANGDVISASDAEEILARSGADAVMIGRGCYGQPWLPGEIARMADGPSPLPSPREIRGEGDLDVGPSQQATNLAQTLTPPSPRVRGEGKGEGQTAMPLDISEYVITHYEAMLSHYGPNTGTRHARKHLGWYLDRHAGELPQQDRAAIMTESDPATVIRKLAQAFSCPPQITELKKVA</sequence>
<evidence type="ECO:0000256" key="7">
    <source>
        <dbReference type="ARBA" id="ARBA00022857"/>
    </source>
</evidence>
<keyword evidence="4 12" id="KW-0285">Flavoprotein</keyword>
<feature type="region of interest" description="Disordered" evidence="15">
    <location>
        <begin position="250"/>
        <end position="297"/>
    </location>
</feature>
<evidence type="ECO:0000256" key="8">
    <source>
        <dbReference type="ARBA" id="ARBA00022884"/>
    </source>
</evidence>
<comment type="catalytic activity">
    <reaction evidence="10">
        <text>a 5,6-dihydrouridine in tRNA + NADP(+) = a uridine in tRNA + NADPH + H(+)</text>
        <dbReference type="Rhea" id="RHEA:23624"/>
        <dbReference type="Rhea" id="RHEA-COMP:13339"/>
        <dbReference type="Rhea" id="RHEA-COMP:13887"/>
        <dbReference type="ChEBI" id="CHEBI:15378"/>
        <dbReference type="ChEBI" id="CHEBI:57783"/>
        <dbReference type="ChEBI" id="CHEBI:58349"/>
        <dbReference type="ChEBI" id="CHEBI:65315"/>
        <dbReference type="ChEBI" id="CHEBI:74443"/>
    </reaction>
</comment>
<keyword evidence="6 12" id="KW-0819">tRNA processing</keyword>
<feature type="binding site" evidence="14">
    <location>
        <position position="76"/>
    </location>
    <ligand>
        <name>FMN</name>
        <dbReference type="ChEBI" id="CHEBI:58210"/>
    </ligand>
</feature>
<protein>
    <recommendedName>
        <fullName evidence="12">tRNA-dihydrouridine synthase</fullName>
        <ecNumber evidence="12">1.3.1.-</ecNumber>
    </recommendedName>
</protein>
<evidence type="ECO:0000256" key="6">
    <source>
        <dbReference type="ARBA" id="ARBA00022694"/>
    </source>
</evidence>
<feature type="binding site" evidence="14">
    <location>
        <position position="175"/>
    </location>
    <ligand>
        <name>FMN</name>
        <dbReference type="ChEBI" id="CHEBI:58210"/>
    </ligand>
</feature>
<comment type="caution">
    <text evidence="17">The sequence shown here is derived from an EMBL/GenBank/DDBJ whole genome shotgun (WGS) entry which is preliminary data.</text>
</comment>
<evidence type="ECO:0000259" key="16">
    <source>
        <dbReference type="Pfam" id="PF01207"/>
    </source>
</evidence>
<dbReference type="InterPro" id="IPR018517">
    <property type="entry name" value="tRNA_hU_synthase_CS"/>
</dbReference>
<dbReference type="PANTHER" id="PTHR45846">
    <property type="entry name" value="TRNA-DIHYDROURIDINE(47) SYNTHASE [NAD(P)(+)]-LIKE"/>
    <property type="match status" value="1"/>
</dbReference>
<evidence type="ECO:0000256" key="13">
    <source>
        <dbReference type="PIRSR" id="PIRSR006621-1"/>
    </source>
</evidence>
<dbReference type="NCBIfam" id="TIGR00737">
    <property type="entry name" value="nifR3_yhdG"/>
    <property type="match status" value="1"/>
</dbReference>
<keyword evidence="9 12" id="KW-0560">Oxidoreductase</keyword>
<dbReference type="PROSITE" id="PS01136">
    <property type="entry name" value="UPF0034"/>
    <property type="match status" value="1"/>
</dbReference>
<name>A0A318TDN1_9HYPH</name>
<feature type="binding site" evidence="14">
    <location>
        <begin position="230"/>
        <end position="231"/>
    </location>
    <ligand>
        <name>FMN</name>
        <dbReference type="ChEBI" id="CHEBI:58210"/>
    </ligand>
</feature>
<comment type="catalytic activity">
    <reaction evidence="11">
        <text>a 5,6-dihydrouridine in tRNA + NAD(+) = a uridine in tRNA + NADH + H(+)</text>
        <dbReference type="Rhea" id="RHEA:54452"/>
        <dbReference type="Rhea" id="RHEA-COMP:13339"/>
        <dbReference type="Rhea" id="RHEA-COMP:13887"/>
        <dbReference type="ChEBI" id="CHEBI:15378"/>
        <dbReference type="ChEBI" id="CHEBI:57540"/>
        <dbReference type="ChEBI" id="CHEBI:57945"/>
        <dbReference type="ChEBI" id="CHEBI:65315"/>
        <dbReference type="ChEBI" id="CHEBI:74443"/>
    </reaction>
</comment>
<proteinExistence type="inferred from homology"/>
<evidence type="ECO:0000256" key="14">
    <source>
        <dbReference type="PIRSR" id="PIRSR006621-2"/>
    </source>
</evidence>
<dbReference type="Pfam" id="PF01207">
    <property type="entry name" value="Dus"/>
    <property type="match status" value="1"/>
</dbReference>
<dbReference type="GO" id="GO:0017150">
    <property type="term" value="F:tRNA dihydrouridine synthase activity"/>
    <property type="evidence" value="ECO:0007669"/>
    <property type="project" value="InterPro"/>
</dbReference>
<feature type="binding site" evidence="14">
    <location>
        <position position="145"/>
    </location>
    <ligand>
        <name>FMN</name>
        <dbReference type="ChEBI" id="CHEBI:58210"/>
    </ligand>
</feature>
<dbReference type="EC" id="1.3.1.-" evidence="12"/>
<dbReference type="SUPFAM" id="SSF51395">
    <property type="entry name" value="FMN-linked oxidoreductases"/>
    <property type="match status" value="1"/>
</dbReference>
<gene>
    <name evidence="17" type="ORF">C7477_12521</name>
</gene>
<reference evidence="17 18" key="1">
    <citation type="submission" date="2018-06" db="EMBL/GenBank/DDBJ databases">
        <title>Genomic Encyclopedia of Type Strains, Phase III (KMG-III): the genomes of soil and plant-associated and newly described type strains.</title>
        <authorList>
            <person name="Whitman W."/>
        </authorList>
    </citation>
    <scope>NUCLEOTIDE SEQUENCE [LARGE SCALE GENOMIC DNA]</scope>
    <source>
        <strain evidence="17 18">ORS 1419</strain>
    </source>
</reference>
<feature type="active site" description="Proton donor" evidence="13">
    <location>
        <position position="106"/>
    </location>
</feature>
<dbReference type="GO" id="GO:0050660">
    <property type="term" value="F:flavin adenine dinucleotide binding"/>
    <property type="evidence" value="ECO:0007669"/>
    <property type="project" value="InterPro"/>
</dbReference>
<keyword evidence="8" id="KW-0694">RNA-binding</keyword>
<dbReference type="InterPro" id="IPR035587">
    <property type="entry name" value="DUS-like_FMN-bd"/>
</dbReference>
<dbReference type="EMBL" id="QJTF01000025">
    <property type="protein sequence ID" value="PYE86428.1"/>
    <property type="molecule type" value="Genomic_DNA"/>
</dbReference>
<keyword evidence="3" id="KW-0820">tRNA-binding</keyword>
<evidence type="ECO:0000313" key="17">
    <source>
        <dbReference type="EMBL" id="PYE86428.1"/>
    </source>
</evidence>
<dbReference type="InterPro" id="IPR004652">
    <property type="entry name" value="DusB-like"/>
</dbReference>
<keyword evidence="7" id="KW-0521">NADP</keyword>
<evidence type="ECO:0000256" key="9">
    <source>
        <dbReference type="ARBA" id="ARBA00023002"/>
    </source>
</evidence>
<dbReference type="Gene3D" id="1.10.1200.80">
    <property type="entry name" value="Putative flavin oxidoreducatase, domain 2"/>
    <property type="match status" value="1"/>
</dbReference>
<dbReference type="PIRSF" id="PIRSF006621">
    <property type="entry name" value="Dus"/>
    <property type="match status" value="1"/>
</dbReference>
<evidence type="ECO:0000313" key="18">
    <source>
        <dbReference type="Proteomes" id="UP000247454"/>
    </source>
</evidence>
<accession>A0A318TDN1</accession>
<evidence type="ECO:0000256" key="15">
    <source>
        <dbReference type="SAM" id="MobiDB-lite"/>
    </source>
</evidence>
<feature type="compositionally biased region" description="Polar residues" evidence="15">
    <location>
        <begin position="269"/>
        <end position="281"/>
    </location>
</feature>
<keyword evidence="5 12" id="KW-0288">FMN</keyword>
<evidence type="ECO:0000256" key="2">
    <source>
        <dbReference type="ARBA" id="ARBA00002790"/>
    </source>
</evidence>
<comment type="cofactor">
    <cofactor evidence="1 12 14">
        <name>FMN</name>
        <dbReference type="ChEBI" id="CHEBI:58210"/>
    </cofactor>
</comment>
<evidence type="ECO:0000256" key="1">
    <source>
        <dbReference type="ARBA" id="ARBA00001917"/>
    </source>
</evidence>